<sequence>MNQYKSFILVSNFKQKLLTHLSIDNEEQIFDRLNEINQINTKLQNIDDSTNTLNITITDQHKKIREHEDTIEKLRSQRERMLTKMKEMKINNETLANQLKQINQSLDEQYRKEIDYENRIEELEQQKRSFNNQIQVTLDECKTQQDLQETMKLEIKSIQ</sequence>
<accession>A0A820J4R3</accession>
<keyword evidence="1" id="KW-0175">Coiled coil</keyword>
<dbReference type="AlphaFoldDB" id="A0A820J4R3"/>
<feature type="non-terminal residue" evidence="2">
    <location>
        <position position="1"/>
    </location>
</feature>
<feature type="coiled-coil region" evidence="1">
    <location>
        <begin position="57"/>
        <end position="140"/>
    </location>
</feature>
<evidence type="ECO:0000313" key="3">
    <source>
        <dbReference type="Proteomes" id="UP000663844"/>
    </source>
</evidence>
<organism evidence="2 3">
    <name type="scientific">Adineta steineri</name>
    <dbReference type="NCBI Taxonomy" id="433720"/>
    <lineage>
        <taxon>Eukaryota</taxon>
        <taxon>Metazoa</taxon>
        <taxon>Spiralia</taxon>
        <taxon>Gnathifera</taxon>
        <taxon>Rotifera</taxon>
        <taxon>Eurotatoria</taxon>
        <taxon>Bdelloidea</taxon>
        <taxon>Adinetida</taxon>
        <taxon>Adinetidae</taxon>
        <taxon>Adineta</taxon>
    </lineage>
</organism>
<evidence type="ECO:0000313" key="2">
    <source>
        <dbReference type="EMBL" id="CAF4319094.1"/>
    </source>
</evidence>
<proteinExistence type="predicted"/>
<reference evidence="2" key="1">
    <citation type="submission" date="2021-02" db="EMBL/GenBank/DDBJ databases">
        <authorList>
            <person name="Nowell W R."/>
        </authorList>
    </citation>
    <scope>NUCLEOTIDE SEQUENCE</scope>
</reference>
<evidence type="ECO:0000256" key="1">
    <source>
        <dbReference type="SAM" id="Coils"/>
    </source>
</evidence>
<gene>
    <name evidence="2" type="ORF">OXD698_LOCUS47067</name>
</gene>
<dbReference type="Proteomes" id="UP000663844">
    <property type="component" value="Unassembled WGS sequence"/>
</dbReference>
<protein>
    <submittedName>
        <fullName evidence="2">Uncharacterized protein</fullName>
    </submittedName>
</protein>
<name>A0A820J4R3_9BILA</name>
<comment type="caution">
    <text evidence="2">The sequence shown here is derived from an EMBL/GenBank/DDBJ whole genome shotgun (WGS) entry which is preliminary data.</text>
</comment>
<dbReference type="EMBL" id="CAJOAZ010017784">
    <property type="protein sequence ID" value="CAF4319094.1"/>
    <property type="molecule type" value="Genomic_DNA"/>
</dbReference>